<sequence length="274" mass="30527">MLAILSACPDICKLRDEGSGNTCLHAMSQLWLDGLDVEGRQEERGVERLDLRWKSVFWVIWDVLLLFGADPDERNNSGEAPMVTSLASRRLFPRVFREHKDPSWEAVGFRGVEHPRCSAELWETCFNIKSASSAEPPFFVVVKAAATLGSVESCRALVAALGAIPHFHQLRDQKNNTCLHALAKLWNEGTNNEWVFCKGAERRHFGLVWQLLVLAGAGEDAINSQGKTSRQRAHLKGRGGVGIDDVVNEGIYLAEMYGGKRGICERWNDGKILL</sequence>
<protein>
    <submittedName>
        <fullName evidence="1">Uncharacterized protein</fullName>
    </submittedName>
</protein>
<name>A0A7S2MQU4_9DINO</name>
<accession>A0A7S2MQU4</accession>
<reference evidence="1" key="1">
    <citation type="submission" date="2021-01" db="EMBL/GenBank/DDBJ databases">
        <authorList>
            <person name="Corre E."/>
            <person name="Pelletier E."/>
            <person name="Niang G."/>
            <person name="Scheremetjew M."/>
            <person name="Finn R."/>
            <person name="Kale V."/>
            <person name="Holt S."/>
            <person name="Cochrane G."/>
            <person name="Meng A."/>
            <person name="Brown T."/>
            <person name="Cohen L."/>
        </authorList>
    </citation>
    <scope>NUCLEOTIDE SEQUENCE</scope>
    <source>
        <strain evidence="1">RCC3387</strain>
    </source>
</reference>
<dbReference type="EMBL" id="HBGW01005437">
    <property type="protein sequence ID" value="CAD9496895.1"/>
    <property type="molecule type" value="Transcribed_RNA"/>
</dbReference>
<evidence type="ECO:0000313" key="1">
    <source>
        <dbReference type="EMBL" id="CAD9496895.1"/>
    </source>
</evidence>
<proteinExistence type="predicted"/>
<dbReference type="AlphaFoldDB" id="A0A7S2MQU4"/>
<gene>
    <name evidence="1" type="ORF">BRAN1462_LOCUS3564</name>
</gene>
<organism evidence="1">
    <name type="scientific">Zooxanthella nutricula</name>
    <dbReference type="NCBI Taxonomy" id="1333877"/>
    <lineage>
        <taxon>Eukaryota</taxon>
        <taxon>Sar</taxon>
        <taxon>Alveolata</taxon>
        <taxon>Dinophyceae</taxon>
        <taxon>Peridiniales</taxon>
        <taxon>Peridiniales incertae sedis</taxon>
        <taxon>Zooxanthella</taxon>
    </lineage>
</organism>
<dbReference type="Gene3D" id="1.25.40.20">
    <property type="entry name" value="Ankyrin repeat-containing domain"/>
    <property type="match status" value="1"/>
</dbReference>
<dbReference type="InterPro" id="IPR036770">
    <property type="entry name" value="Ankyrin_rpt-contain_sf"/>
</dbReference>